<dbReference type="AlphaFoldDB" id="L7N6H5"/>
<reference evidence="22" key="1">
    <citation type="journal article" date="2013" name="Syst. Entomol.">
        <title>Phylogenomics of Hemiptera (Insecta: Paraneoptera) based on mitochondrial genomes.</title>
        <authorList>
            <person name="Cui Y."/>
            <person name="Xie G."/>
            <person name="Hua J."/>
            <person name="Dang K."/>
            <person name="Zhou J."/>
            <person name="Liu X."/>
            <person name="Wang G."/>
            <person name="Yu X."/>
            <person name="Bu W."/>
        </authorList>
    </citation>
    <scope>NUCLEOTIDE SEQUENCE</scope>
</reference>
<name>L7N6H5_9HEMI</name>
<comment type="similarity">
    <text evidence="2 18">Belongs to the cytochrome c oxidase subunit 2 family.</text>
</comment>
<geneLocation type="mitochondrion" evidence="22"/>
<dbReference type="GO" id="GO:0016491">
    <property type="term" value="F:oxidoreductase activity"/>
    <property type="evidence" value="ECO:0007669"/>
    <property type="project" value="InterPro"/>
</dbReference>
<keyword evidence="10" id="KW-0460">Magnesium</keyword>
<evidence type="ECO:0000256" key="1">
    <source>
        <dbReference type="ARBA" id="ARBA00004448"/>
    </source>
</evidence>
<evidence type="ECO:0000256" key="3">
    <source>
        <dbReference type="ARBA" id="ARBA00011164"/>
    </source>
</evidence>
<dbReference type="PROSITE" id="PS50999">
    <property type="entry name" value="COX2_TM"/>
    <property type="match status" value="1"/>
</dbReference>
<dbReference type="Pfam" id="PF00116">
    <property type="entry name" value="COX2"/>
    <property type="match status" value="1"/>
</dbReference>
<accession>L7N6H5</accession>
<dbReference type="Gene3D" id="1.10.287.90">
    <property type="match status" value="1"/>
</dbReference>
<evidence type="ECO:0000256" key="9">
    <source>
        <dbReference type="ARBA" id="ARBA00022792"/>
    </source>
</evidence>
<dbReference type="FunFam" id="2.60.40.420:FF:000001">
    <property type="entry name" value="Cytochrome c oxidase subunit 2"/>
    <property type="match status" value="1"/>
</dbReference>
<keyword evidence="6 18" id="KW-0679">Respiratory chain</keyword>
<gene>
    <name evidence="22" type="primary">CO2</name>
</gene>
<evidence type="ECO:0000256" key="8">
    <source>
        <dbReference type="ARBA" id="ARBA00022723"/>
    </source>
</evidence>
<evidence type="ECO:0000256" key="4">
    <source>
        <dbReference type="ARBA" id="ARBA00015946"/>
    </source>
</evidence>
<keyword evidence="13 19" id="KW-1133">Transmembrane helix</keyword>
<keyword evidence="12 18" id="KW-0249">Electron transport</keyword>
<dbReference type="GO" id="GO:0005507">
    <property type="term" value="F:copper ion binding"/>
    <property type="evidence" value="ECO:0007669"/>
    <property type="project" value="InterPro"/>
</dbReference>
<organism evidence="22">
    <name type="scientific">Hackeriella veitchi</name>
    <dbReference type="NCBI Taxonomy" id="60873"/>
    <lineage>
        <taxon>Eukaryota</taxon>
        <taxon>Metazoa</taxon>
        <taxon>Ecdysozoa</taxon>
        <taxon>Arthropoda</taxon>
        <taxon>Hexapoda</taxon>
        <taxon>Insecta</taxon>
        <taxon>Pterygota</taxon>
        <taxon>Neoptera</taxon>
        <taxon>Paraneoptera</taxon>
        <taxon>Hemiptera</taxon>
        <taxon>Coleorrhyncha</taxon>
        <taxon>Peloridiidae</taxon>
        <taxon>Hackeriella</taxon>
    </lineage>
</organism>
<feature type="transmembrane region" description="Helical" evidence="19">
    <location>
        <begin position="64"/>
        <end position="87"/>
    </location>
</feature>
<dbReference type="InterPro" id="IPR045187">
    <property type="entry name" value="CcO_II"/>
</dbReference>
<evidence type="ECO:0000256" key="17">
    <source>
        <dbReference type="ARBA" id="ARBA00049512"/>
    </source>
</evidence>
<sequence length="228" mass="26347">MMTWSNLLLQDSNNPATEQLILFHNQTLVITMVITIFLIYLIMSSTYNKLCNRNMNENQLLETIWTIIPMFILILIAFPSINLLYLMDEITKPSLTIKVMGHQWYWTYEYSDFNNNEVSSYLKPSTNLMLSEYRLLEVNSQLMLPLEVMTRMIVSSDDVLHSWAIPSLGIKIDAVPGRLNQVGLYMERPGTFYGQCSEICGINHSFMPICIMSLPASDFLTQMMMLTK</sequence>
<keyword evidence="15 18" id="KW-0496">Mitochondrion</keyword>
<dbReference type="InterPro" id="IPR036257">
    <property type="entry name" value="Cyt_c_oxidase_su2_TM_sf"/>
</dbReference>
<dbReference type="PANTHER" id="PTHR22888:SF9">
    <property type="entry name" value="CYTOCHROME C OXIDASE SUBUNIT 2"/>
    <property type="match status" value="1"/>
</dbReference>
<evidence type="ECO:0000256" key="14">
    <source>
        <dbReference type="ARBA" id="ARBA00023008"/>
    </source>
</evidence>
<dbReference type="Pfam" id="PF02790">
    <property type="entry name" value="COX2_TM"/>
    <property type="match status" value="1"/>
</dbReference>
<evidence type="ECO:0000256" key="19">
    <source>
        <dbReference type="SAM" id="Phobius"/>
    </source>
</evidence>
<dbReference type="InterPro" id="IPR034210">
    <property type="entry name" value="CcO_II_C"/>
</dbReference>
<dbReference type="Gene3D" id="2.60.40.420">
    <property type="entry name" value="Cupredoxins - blue copper proteins"/>
    <property type="match status" value="1"/>
</dbReference>
<dbReference type="GO" id="GO:0005743">
    <property type="term" value="C:mitochondrial inner membrane"/>
    <property type="evidence" value="ECO:0007669"/>
    <property type="project" value="UniProtKB-SubCell"/>
</dbReference>
<feature type="transmembrane region" description="Helical" evidence="19">
    <location>
        <begin position="20"/>
        <end position="43"/>
    </location>
</feature>
<keyword evidence="16 18" id="KW-0472">Membrane</keyword>
<evidence type="ECO:0000256" key="18">
    <source>
        <dbReference type="RuleBase" id="RU000457"/>
    </source>
</evidence>
<evidence type="ECO:0000256" key="12">
    <source>
        <dbReference type="ARBA" id="ARBA00022982"/>
    </source>
</evidence>
<keyword evidence="14 18" id="KW-0186">Copper</keyword>
<evidence type="ECO:0000256" key="13">
    <source>
        <dbReference type="ARBA" id="ARBA00022989"/>
    </source>
</evidence>
<comment type="cofactor">
    <cofactor evidence="18">
        <name>Cu cation</name>
        <dbReference type="ChEBI" id="CHEBI:23378"/>
    </cofactor>
    <text evidence="18">Binds a copper A center.</text>
</comment>
<evidence type="ECO:0000256" key="7">
    <source>
        <dbReference type="ARBA" id="ARBA00022692"/>
    </source>
</evidence>
<dbReference type="PROSITE" id="PS00078">
    <property type="entry name" value="COX2"/>
    <property type="match status" value="1"/>
</dbReference>
<evidence type="ECO:0000256" key="10">
    <source>
        <dbReference type="ARBA" id="ARBA00022842"/>
    </source>
</evidence>
<dbReference type="PRINTS" id="PR01166">
    <property type="entry name" value="CYCOXIDASEII"/>
</dbReference>
<dbReference type="InterPro" id="IPR011759">
    <property type="entry name" value="Cyt_c_oxidase_su2_TM_dom"/>
</dbReference>
<protein>
    <recommendedName>
        <fullName evidence="4 18">Cytochrome c oxidase subunit 2</fullName>
    </recommendedName>
</protein>
<dbReference type="GO" id="GO:0042773">
    <property type="term" value="P:ATP synthesis coupled electron transport"/>
    <property type="evidence" value="ECO:0007669"/>
    <property type="project" value="TreeGrafter"/>
</dbReference>
<comment type="function">
    <text evidence="18">Component of the cytochrome c oxidase, the last enzyme in the mitochondrial electron transport chain which drives oxidative phosphorylation. The respiratory chain contains 3 multisubunit complexes succinate dehydrogenase (complex II, CII), ubiquinol-cytochrome c oxidoreductase (cytochrome b-c1 complex, complex III, CIII) and cytochrome c oxidase (complex IV, CIV), that cooperate to transfer electrons derived from NADH and succinate to molecular oxygen, creating an electrochemical gradient over the inner membrane that drives transmembrane transport and the ATP synthase. Cytochrome c oxidase is the component of the respiratory chain that catalyzes the reduction of oxygen to water. Electrons originating from reduced cytochrome c in the intermembrane space (IMS) are transferred via the dinuclear copper A center (CU(A)) of subunit 2 and heme A of subunit 1 to the active site in subunit 1, a binuclear center (BNC) formed by heme A3 and copper B (CU(B)). The BNC reduces molecular oxygen to 2 water molecules using 4 electrons from cytochrome c in the IMS and 4 protons from the mitochondrial matrix.</text>
</comment>
<dbReference type="InterPro" id="IPR008972">
    <property type="entry name" value="Cupredoxin"/>
</dbReference>
<evidence type="ECO:0000256" key="5">
    <source>
        <dbReference type="ARBA" id="ARBA00022448"/>
    </source>
</evidence>
<dbReference type="InterPro" id="IPR002429">
    <property type="entry name" value="CcO_II-like_C"/>
</dbReference>
<evidence type="ECO:0000313" key="22">
    <source>
        <dbReference type="EMBL" id="ACV96702.1"/>
    </source>
</evidence>
<dbReference type="NCBIfam" id="TIGR02866">
    <property type="entry name" value="CoxB"/>
    <property type="match status" value="1"/>
</dbReference>
<comment type="subunit">
    <text evidence="3">Component of the cytochrome c oxidase (complex IV, CIV), a multisubunit enzyme composed of a catalytic core of 3 subunits and several supernumerary subunits. The complex exists as a monomer or a dimer and forms supercomplexes (SCs) in the inner mitochondrial membrane with ubiquinol-cytochrome c oxidoreductase (cytochrome b-c1 complex, complex III, CIII).</text>
</comment>
<proteinExistence type="inferred from homology"/>
<evidence type="ECO:0000256" key="16">
    <source>
        <dbReference type="ARBA" id="ARBA00023136"/>
    </source>
</evidence>
<dbReference type="InterPro" id="IPR001505">
    <property type="entry name" value="Copper_CuA"/>
</dbReference>
<feature type="domain" description="Cytochrome oxidase subunit II transmembrane region profile" evidence="21">
    <location>
        <begin position="1"/>
        <end position="91"/>
    </location>
</feature>
<evidence type="ECO:0000259" key="21">
    <source>
        <dbReference type="PROSITE" id="PS50999"/>
    </source>
</evidence>
<feature type="domain" description="Cytochrome oxidase subunit II copper A binding" evidence="20">
    <location>
        <begin position="92"/>
        <end position="225"/>
    </location>
</feature>
<keyword evidence="8 18" id="KW-0479">Metal-binding</keyword>
<dbReference type="SUPFAM" id="SSF81464">
    <property type="entry name" value="Cytochrome c oxidase subunit II-like, transmembrane region"/>
    <property type="match status" value="1"/>
</dbReference>
<dbReference type="GO" id="GO:0004129">
    <property type="term" value="F:cytochrome-c oxidase activity"/>
    <property type="evidence" value="ECO:0007669"/>
    <property type="project" value="UniProtKB-EC"/>
</dbReference>
<evidence type="ECO:0000256" key="15">
    <source>
        <dbReference type="ARBA" id="ARBA00023128"/>
    </source>
</evidence>
<keyword evidence="11" id="KW-1278">Translocase</keyword>
<evidence type="ECO:0000256" key="11">
    <source>
        <dbReference type="ARBA" id="ARBA00022967"/>
    </source>
</evidence>
<dbReference type="CDD" id="cd13912">
    <property type="entry name" value="CcO_II_C"/>
    <property type="match status" value="1"/>
</dbReference>
<dbReference type="SUPFAM" id="SSF49503">
    <property type="entry name" value="Cupredoxins"/>
    <property type="match status" value="1"/>
</dbReference>
<keyword evidence="7 18" id="KW-0812">Transmembrane</keyword>
<comment type="subcellular location">
    <subcellularLocation>
        <location evidence="1 18">Mitochondrion inner membrane</location>
        <topology evidence="1 18">Multi-pass membrane protein</topology>
    </subcellularLocation>
</comment>
<dbReference type="PANTHER" id="PTHR22888">
    <property type="entry name" value="CYTOCHROME C OXIDASE, SUBUNIT II"/>
    <property type="match status" value="1"/>
</dbReference>
<keyword evidence="9 18" id="KW-0999">Mitochondrion inner membrane</keyword>
<dbReference type="PROSITE" id="PS50857">
    <property type="entry name" value="COX2_CUA"/>
    <property type="match status" value="1"/>
</dbReference>
<evidence type="ECO:0000256" key="2">
    <source>
        <dbReference type="ARBA" id="ARBA00007866"/>
    </source>
</evidence>
<comment type="catalytic activity">
    <reaction evidence="17">
        <text>4 Fe(II)-[cytochrome c] + O2 + 8 H(+)(in) = 4 Fe(III)-[cytochrome c] + 2 H2O + 4 H(+)(out)</text>
        <dbReference type="Rhea" id="RHEA:11436"/>
        <dbReference type="Rhea" id="RHEA-COMP:10350"/>
        <dbReference type="Rhea" id="RHEA-COMP:14399"/>
        <dbReference type="ChEBI" id="CHEBI:15377"/>
        <dbReference type="ChEBI" id="CHEBI:15378"/>
        <dbReference type="ChEBI" id="CHEBI:15379"/>
        <dbReference type="ChEBI" id="CHEBI:29033"/>
        <dbReference type="ChEBI" id="CHEBI:29034"/>
        <dbReference type="EC" id="7.1.1.9"/>
    </reaction>
    <physiologicalReaction direction="left-to-right" evidence="17">
        <dbReference type="Rhea" id="RHEA:11437"/>
    </physiologicalReaction>
</comment>
<evidence type="ECO:0000256" key="6">
    <source>
        <dbReference type="ARBA" id="ARBA00022660"/>
    </source>
</evidence>
<dbReference type="EMBL" id="GQ884145">
    <property type="protein sequence ID" value="ACV96702.1"/>
    <property type="molecule type" value="Genomic_DNA"/>
</dbReference>
<keyword evidence="5 18" id="KW-0813">Transport</keyword>
<evidence type="ECO:0000259" key="20">
    <source>
        <dbReference type="PROSITE" id="PS50857"/>
    </source>
</evidence>
<dbReference type="InterPro" id="IPR014222">
    <property type="entry name" value="Cyt_c_oxidase_su2"/>
</dbReference>